<dbReference type="eggNOG" id="COG1670">
    <property type="taxonomic scope" value="Bacteria"/>
</dbReference>
<feature type="domain" description="N-acetyltransferase" evidence="1">
    <location>
        <begin position="1"/>
        <end position="161"/>
    </location>
</feature>
<dbReference type="AlphaFoldDB" id="A0A135YVT5"/>
<keyword evidence="2" id="KW-0808">Transferase</keyword>
<comment type="caution">
    <text evidence="2">The sequence shown here is derived from an EMBL/GenBank/DDBJ whole genome shotgun (WGS) entry which is preliminary data.</text>
</comment>
<name>A0A135YVT5_9FIRM</name>
<dbReference type="PATRIC" id="fig|1261.5.peg.679"/>
<dbReference type="RefSeq" id="WP_021935010.1">
    <property type="nucleotide sequence ID" value="NZ_CAXUJS010000005.1"/>
</dbReference>
<dbReference type="Proteomes" id="UP000070326">
    <property type="component" value="Unassembled WGS sequence"/>
</dbReference>
<evidence type="ECO:0000313" key="2">
    <source>
        <dbReference type="EMBL" id="KXI13513.1"/>
    </source>
</evidence>
<dbReference type="GO" id="GO:0016747">
    <property type="term" value="F:acyltransferase activity, transferring groups other than amino-acyl groups"/>
    <property type="evidence" value="ECO:0007669"/>
    <property type="project" value="InterPro"/>
</dbReference>
<proteinExistence type="predicted"/>
<evidence type="ECO:0000259" key="1">
    <source>
        <dbReference type="PROSITE" id="PS51186"/>
    </source>
</evidence>
<accession>A0A135YVT5</accession>
<dbReference type="InterPro" id="IPR000182">
    <property type="entry name" value="GNAT_dom"/>
</dbReference>
<evidence type="ECO:0000313" key="3">
    <source>
        <dbReference type="Proteomes" id="UP000070326"/>
    </source>
</evidence>
<organism evidence="2 3">
    <name type="scientific">Peptostreptococcus anaerobius</name>
    <dbReference type="NCBI Taxonomy" id="1261"/>
    <lineage>
        <taxon>Bacteria</taxon>
        <taxon>Bacillati</taxon>
        <taxon>Bacillota</taxon>
        <taxon>Clostridia</taxon>
        <taxon>Peptostreptococcales</taxon>
        <taxon>Peptostreptococcaceae</taxon>
        <taxon>Peptostreptococcus</taxon>
    </lineage>
</organism>
<reference evidence="2 3" key="1">
    <citation type="submission" date="2016-02" db="EMBL/GenBank/DDBJ databases">
        <authorList>
            <person name="Wen L."/>
            <person name="He K."/>
            <person name="Yang H."/>
        </authorList>
    </citation>
    <scope>NUCLEOTIDE SEQUENCE [LARGE SCALE GENOMIC DNA]</scope>
    <source>
        <strain evidence="2 3">MJR8628A</strain>
    </source>
</reference>
<dbReference type="InterPro" id="IPR016181">
    <property type="entry name" value="Acyl_CoA_acyltransferase"/>
</dbReference>
<protein>
    <submittedName>
        <fullName evidence="2">Acetyltransferase, GNAT family</fullName>
    </submittedName>
</protein>
<dbReference type="STRING" id="1261.HMPREF3195_00674"/>
<dbReference type="EMBL" id="LSQZ01000021">
    <property type="protein sequence ID" value="KXI13513.1"/>
    <property type="molecule type" value="Genomic_DNA"/>
</dbReference>
<dbReference type="Gene3D" id="3.40.630.30">
    <property type="match status" value="1"/>
</dbReference>
<dbReference type="SUPFAM" id="SSF55729">
    <property type="entry name" value="Acyl-CoA N-acyltransferases (Nat)"/>
    <property type="match status" value="1"/>
</dbReference>
<gene>
    <name evidence="2" type="ORF">HMPREF3195_00674</name>
</gene>
<sequence length="162" mass="18513">MITKATMADLSSIMDIYSYAREFMKTNGNPHQWGENRPSKERIVEDVTSGNSYVIMENEKVCGVFVFIVGEDPTYKLIEDGRWPNEAKYGTIHRIASNGKVKGVFNKCIEYCSNKCDNLRIDTHKDNKIMINLIEKAGFERCGTIYVDDGTPRIAYQKTNPR</sequence>
<dbReference type="PROSITE" id="PS51186">
    <property type="entry name" value="GNAT"/>
    <property type="match status" value="1"/>
</dbReference>